<feature type="transmembrane region" description="Helical" evidence="1">
    <location>
        <begin position="12"/>
        <end position="30"/>
    </location>
</feature>
<keyword evidence="1" id="KW-0472">Membrane</keyword>
<protein>
    <submittedName>
        <fullName evidence="2">Uncharacterized protein</fullName>
    </submittedName>
</protein>
<evidence type="ECO:0000256" key="1">
    <source>
        <dbReference type="SAM" id="Phobius"/>
    </source>
</evidence>
<reference evidence="2" key="2">
    <citation type="journal article" date="2015" name="Fish Shellfish Immunol.">
        <title>Early steps in the European eel (Anguilla anguilla)-Vibrio vulnificus interaction in the gills: Role of the RtxA13 toxin.</title>
        <authorList>
            <person name="Callol A."/>
            <person name="Pajuelo D."/>
            <person name="Ebbesson L."/>
            <person name="Teles M."/>
            <person name="MacKenzie S."/>
            <person name="Amaro C."/>
        </authorList>
    </citation>
    <scope>NUCLEOTIDE SEQUENCE</scope>
</reference>
<proteinExistence type="predicted"/>
<name>A0A0E9RX86_ANGAN</name>
<organism evidence="2">
    <name type="scientific">Anguilla anguilla</name>
    <name type="common">European freshwater eel</name>
    <name type="synonym">Muraena anguilla</name>
    <dbReference type="NCBI Taxonomy" id="7936"/>
    <lineage>
        <taxon>Eukaryota</taxon>
        <taxon>Metazoa</taxon>
        <taxon>Chordata</taxon>
        <taxon>Craniata</taxon>
        <taxon>Vertebrata</taxon>
        <taxon>Euteleostomi</taxon>
        <taxon>Actinopterygii</taxon>
        <taxon>Neopterygii</taxon>
        <taxon>Teleostei</taxon>
        <taxon>Anguilliformes</taxon>
        <taxon>Anguillidae</taxon>
        <taxon>Anguilla</taxon>
    </lineage>
</organism>
<reference evidence="2" key="1">
    <citation type="submission" date="2014-11" db="EMBL/GenBank/DDBJ databases">
        <authorList>
            <person name="Amaro Gonzalez C."/>
        </authorList>
    </citation>
    <scope>NUCLEOTIDE SEQUENCE</scope>
</reference>
<keyword evidence="1" id="KW-0812">Transmembrane</keyword>
<accession>A0A0E9RX86</accession>
<dbReference type="AlphaFoldDB" id="A0A0E9RX86"/>
<sequence length="48" mass="5776">MPAKYFYPMFKFLVAHFGGTYSILYEFLVYDRLQTCYSNSTLELMLVY</sequence>
<dbReference type="EMBL" id="GBXM01075582">
    <property type="protein sequence ID" value="JAH32995.1"/>
    <property type="molecule type" value="Transcribed_RNA"/>
</dbReference>
<keyword evidence="1" id="KW-1133">Transmembrane helix</keyword>
<evidence type="ECO:0000313" key="2">
    <source>
        <dbReference type="EMBL" id="JAH32995.1"/>
    </source>
</evidence>